<dbReference type="InterPro" id="IPR051033">
    <property type="entry name" value="SH3BGR"/>
</dbReference>
<comment type="similarity">
    <text evidence="1">Belongs to the SH3BGR family.</text>
</comment>
<proteinExistence type="inferred from homology"/>
<dbReference type="PANTHER" id="PTHR12232">
    <property type="entry name" value="SH3 DOMAIN-BINDING GLUTAMIC ACID-RICH-LIKE PROTEIN"/>
    <property type="match status" value="1"/>
</dbReference>
<dbReference type="InterPro" id="IPR006993">
    <property type="entry name" value="Glut_rich_SH3-bd"/>
</dbReference>
<dbReference type="AlphaFoldDB" id="A0A1I8H4K9"/>
<dbReference type="GO" id="GO:0005737">
    <property type="term" value="C:cytoplasm"/>
    <property type="evidence" value="ECO:0007669"/>
    <property type="project" value="TreeGrafter"/>
</dbReference>
<feature type="region of interest" description="Disordered" evidence="2">
    <location>
        <begin position="101"/>
        <end position="120"/>
    </location>
</feature>
<dbReference type="PROSITE" id="PS51354">
    <property type="entry name" value="GLUTAREDOXIN_2"/>
    <property type="match status" value="1"/>
</dbReference>
<sequence>MSLKLFVSSVSGNMKIKERQAYVKRILDSLNVQYEEIDISDDANAELKAQMQTAARSHGKPVVPPHLMRDDAYLGDGDDFSEAVEVDTVGAFLQLPSAAGAENGNKDLIKSGDTAEKAAE</sequence>
<name>A0A1I8H4K9_9PLAT</name>
<dbReference type="Pfam" id="PF04908">
    <property type="entry name" value="SH3BGR"/>
    <property type="match status" value="1"/>
</dbReference>
<keyword evidence="3" id="KW-1185">Reference proteome</keyword>
<dbReference type="WBParaSite" id="maker-uti_cns_0005304-snap-gene-0.5-mRNA-1">
    <property type="protein sequence ID" value="maker-uti_cns_0005304-snap-gene-0.5-mRNA-1"/>
    <property type="gene ID" value="maker-uti_cns_0005304-snap-gene-0.5"/>
</dbReference>
<protein>
    <submittedName>
        <fullName evidence="4 5">Glutaredoxin domain-containing protein</fullName>
    </submittedName>
</protein>
<dbReference type="PANTHER" id="PTHR12232:SF0">
    <property type="entry name" value="THIOREDOXIN DOMAIN-CONTAINING PROTEIN"/>
    <property type="match status" value="1"/>
</dbReference>
<evidence type="ECO:0000256" key="1">
    <source>
        <dbReference type="ARBA" id="ARBA00007764"/>
    </source>
</evidence>
<evidence type="ECO:0000256" key="2">
    <source>
        <dbReference type="SAM" id="MobiDB-lite"/>
    </source>
</evidence>
<dbReference type="InterPro" id="IPR036249">
    <property type="entry name" value="Thioredoxin-like_sf"/>
</dbReference>
<organism evidence="3 4">
    <name type="scientific">Macrostomum lignano</name>
    <dbReference type="NCBI Taxonomy" id="282301"/>
    <lineage>
        <taxon>Eukaryota</taxon>
        <taxon>Metazoa</taxon>
        <taxon>Spiralia</taxon>
        <taxon>Lophotrochozoa</taxon>
        <taxon>Platyhelminthes</taxon>
        <taxon>Rhabditophora</taxon>
        <taxon>Macrostomorpha</taxon>
        <taxon>Macrostomida</taxon>
        <taxon>Macrostomidae</taxon>
        <taxon>Macrostomum</taxon>
    </lineage>
</organism>
<evidence type="ECO:0000313" key="4">
    <source>
        <dbReference type="WBParaSite" id="maker-uti_cns_0004233-snap-gene-0.8-mRNA-1"/>
    </source>
</evidence>
<feature type="compositionally biased region" description="Basic and acidic residues" evidence="2">
    <location>
        <begin position="104"/>
        <end position="120"/>
    </location>
</feature>
<dbReference type="Gene3D" id="3.40.30.10">
    <property type="entry name" value="Glutaredoxin"/>
    <property type="match status" value="1"/>
</dbReference>
<dbReference type="WBParaSite" id="maker-uti_cns_0004233-snap-gene-0.8-mRNA-1">
    <property type="protein sequence ID" value="maker-uti_cns_0004233-snap-gene-0.8-mRNA-1"/>
    <property type="gene ID" value="maker-uti_cns_0004233-snap-gene-0.8"/>
</dbReference>
<evidence type="ECO:0000313" key="5">
    <source>
        <dbReference type="WBParaSite" id="maker-uti_cns_0005304-snap-gene-0.5-mRNA-1"/>
    </source>
</evidence>
<evidence type="ECO:0000313" key="3">
    <source>
        <dbReference type="Proteomes" id="UP000095280"/>
    </source>
</evidence>
<dbReference type="SUPFAM" id="SSF52833">
    <property type="entry name" value="Thioredoxin-like"/>
    <property type="match status" value="1"/>
</dbReference>
<reference evidence="4 5" key="1">
    <citation type="submission" date="2016-11" db="UniProtKB">
        <authorList>
            <consortium name="WormBaseParasite"/>
        </authorList>
    </citation>
    <scope>IDENTIFICATION</scope>
</reference>
<dbReference type="Proteomes" id="UP000095280">
    <property type="component" value="Unplaced"/>
</dbReference>
<accession>A0A1I8H4K9</accession>
<dbReference type="STRING" id="282301.A0A1I8H4K9"/>
<dbReference type="OrthoDB" id="9932926at2759"/>